<dbReference type="OrthoDB" id="2175428at2"/>
<name>A0A9Q5JGN7_9LACT</name>
<evidence type="ECO:0000313" key="1">
    <source>
        <dbReference type="EMBL" id="OFI46759.1"/>
    </source>
</evidence>
<evidence type="ECO:0000313" key="2">
    <source>
        <dbReference type="Proteomes" id="UP000177273"/>
    </source>
</evidence>
<dbReference type="EMBL" id="MKIQ01000027">
    <property type="protein sequence ID" value="OFI46759.1"/>
    <property type="molecule type" value="Genomic_DNA"/>
</dbReference>
<dbReference type="AlphaFoldDB" id="A0A9Q5JGN7"/>
<comment type="caution">
    <text evidence="1">The sequence shown here is derived from an EMBL/GenBank/DDBJ whole genome shotgun (WGS) entry which is preliminary data.</text>
</comment>
<keyword evidence="2" id="KW-1185">Reference proteome</keyword>
<dbReference type="Proteomes" id="UP000177273">
    <property type="component" value="Unassembled WGS sequence"/>
</dbReference>
<protein>
    <submittedName>
        <fullName evidence="1">Uncharacterized protein</fullName>
    </submittedName>
</protein>
<accession>A0A9Q5JGN7</accession>
<sequence>MKKLVQFNELVFNHTAFVAAYPDFKTEFRTTREQYSYRNGDYSPESCRARTVNSKTFDVEMTIDKSKFPCEDRNIIEQFVLDNLYKTGRLWAIQGDLLMWSLAKVDSISEKFNEKPNHITYVATFYLQEGIWHIAEPTATYFNDYHTCEVTDCYEALNRPLCDCSMCNIGLAPRKFCPPCRGQRLCDIPKDQLISIIGNCGDTKKISYSCHCQEPTAVAKSAYNDSTAVLSFNSGTMYPTDDVVIEINGEFTDLVIDFNGQKSKIEGNYKGKTFINSGVVENNCKAIDIDKFYSICSTDCSPVDSCDGNPLAINVKEKIHGMVKWSLPKGTSNILFYGFAEDDIQEVKIYVGGIAV</sequence>
<gene>
    <name evidence="1" type="ORF">BG262_02880</name>
</gene>
<proteinExistence type="predicted"/>
<reference evidence="2" key="1">
    <citation type="submission" date="2016-09" db="EMBL/GenBank/DDBJ databases">
        <title>Draft genome sequence of a novel species of the family Streptococcaceae isolated from flowers.</title>
        <authorList>
            <person name="Chuah L.-O."/>
            <person name="Yap K.-P."/>
            <person name="Thong K.L."/>
            <person name="Liong M.T."/>
            <person name="Ahmad R."/>
            <person name="Rusul G."/>
        </authorList>
    </citation>
    <scope>NUCLEOTIDE SEQUENCE [LARGE SCALE GENOMIC DNA]</scope>
    <source>
        <strain evidence="2">HibF3</strain>
    </source>
</reference>
<organism evidence="1 2">
    <name type="scientific">Floricoccus penangensis</name>
    <dbReference type="NCBI Taxonomy" id="1859475"/>
    <lineage>
        <taxon>Bacteria</taxon>
        <taxon>Bacillati</taxon>
        <taxon>Bacillota</taxon>
        <taxon>Bacilli</taxon>
        <taxon>Lactobacillales</taxon>
        <taxon>Streptococcaceae</taxon>
        <taxon>Floricoccus</taxon>
    </lineage>
</organism>
<dbReference type="RefSeq" id="WP_070787892.1">
    <property type="nucleotide sequence ID" value="NZ_MKIQ01000027.1"/>
</dbReference>